<evidence type="ECO:0000256" key="1">
    <source>
        <dbReference type="ARBA" id="ARBA00022649"/>
    </source>
</evidence>
<proteinExistence type="inferred from homology"/>
<accession>A0A0G0PVM7</accession>
<dbReference type="GO" id="GO:0110001">
    <property type="term" value="C:toxin-antitoxin complex"/>
    <property type="evidence" value="ECO:0007669"/>
    <property type="project" value="InterPro"/>
</dbReference>
<evidence type="ECO:0000256" key="4">
    <source>
        <dbReference type="ARBA" id="ARBA00024207"/>
    </source>
</evidence>
<comment type="caution">
    <text evidence="5">The sequence shown here is derived from an EMBL/GenBank/DDBJ whole genome shotgun (WGS) entry which is preliminary data.</text>
</comment>
<keyword evidence="1" id="KW-1277">Toxin-antitoxin system</keyword>
<evidence type="ECO:0008006" key="7">
    <source>
        <dbReference type="Google" id="ProtNLM"/>
    </source>
</evidence>
<dbReference type="InterPro" id="IPR008201">
    <property type="entry name" value="HepT-like"/>
</dbReference>
<dbReference type="GO" id="GO:0004540">
    <property type="term" value="F:RNA nuclease activity"/>
    <property type="evidence" value="ECO:0007669"/>
    <property type="project" value="InterPro"/>
</dbReference>
<evidence type="ECO:0000256" key="2">
    <source>
        <dbReference type="ARBA" id="ARBA00022722"/>
    </source>
</evidence>
<dbReference type="AlphaFoldDB" id="A0A0G0PVM7"/>
<protein>
    <recommendedName>
        <fullName evidence="7">DUF86 domain-containing protein</fullName>
    </recommendedName>
</protein>
<evidence type="ECO:0000313" key="6">
    <source>
        <dbReference type="Proteomes" id="UP000034539"/>
    </source>
</evidence>
<keyword evidence="3" id="KW-0378">Hydrolase</keyword>
<comment type="similarity">
    <text evidence="4">Belongs to the HepT RNase toxin family.</text>
</comment>
<dbReference type="EMBL" id="LBXN01000049">
    <property type="protein sequence ID" value="KKR32209.1"/>
    <property type="molecule type" value="Genomic_DNA"/>
</dbReference>
<dbReference type="Proteomes" id="UP000034539">
    <property type="component" value="Unassembled WGS sequence"/>
</dbReference>
<gene>
    <name evidence="5" type="ORF">UT63_C0049G0008</name>
</gene>
<reference evidence="5 6" key="1">
    <citation type="journal article" date="2015" name="Nature">
        <title>rRNA introns, odd ribosomes, and small enigmatic genomes across a large radiation of phyla.</title>
        <authorList>
            <person name="Brown C.T."/>
            <person name="Hug L.A."/>
            <person name="Thomas B.C."/>
            <person name="Sharon I."/>
            <person name="Castelle C.J."/>
            <person name="Singh A."/>
            <person name="Wilkins M.J."/>
            <person name="Williams K.H."/>
            <person name="Banfield J.F."/>
        </authorList>
    </citation>
    <scope>NUCLEOTIDE SEQUENCE [LARGE SCALE GENOMIC DNA]</scope>
</reference>
<dbReference type="GO" id="GO:0016787">
    <property type="term" value="F:hydrolase activity"/>
    <property type="evidence" value="ECO:0007669"/>
    <property type="project" value="UniProtKB-KW"/>
</dbReference>
<evidence type="ECO:0000256" key="3">
    <source>
        <dbReference type="ARBA" id="ARBA00022801"/>
    </source>
</evidence>
<sequence length="64" mass="7352">MPDIERINSLLAELRKRVRVLETEFKSIPEEKLITDETYYAAAERHLEVAIQTVLDISAHIVSS</sequence>
<dbReference type="InterPro" id="IPR037038">
    <property type="entry name" value="HepT-like_sf"/>
</dbReference>
<evidence type="ECO:0000313" key="5">
    <source>
        <dbReference type="EMBL" id="KKR32209.1"/>
    </source>
</evidence>
<organism evidence="5 6">
    <name type="scientific">Candidatus Gottesmanbacteria bacterium GW2011_GWC2_39_8</name>
    <dbReference type="NCBI Taxonomy" id="1618450"/>
    <lineage>
        <taxon>Bacteria</taxon>
        <taxon>Candidatus Gottesmaniibacteriota</taxon>
    </lineage>
</organism>
<dbReference type="Pfam" id="PF01934">
    <property type="entry name" value="HepT-like"/>
    <property type="match status" value="1"/>
</dbReference>
<keyword evidence="2" id="KW-0540">Nuclease</keyword>
<dbReference type="Gene3D" id="1.20.120.580">
    <property type="entry name" value="bsu32300-like"/>
    <property type="match status" value="1"/>
</dbReference>
<name>A0A0G0PVM7_9BACT</name>